<name>A0A328ZIK5_9BURK</name>
<evidence type="ECO:0000313" key="2">
    <source>
        <dbReference type="Proteomes" id="UP000248856"/>
    </source>
</evidence>
<accession>A0A328ZIK5</accession>
<comment type="caution">
    <text evidence="1">The sequence shown here is derived from an EMBL/GenBank/DDBJ whole genome shotgun (WGS) entry which is preliminary data.</text>
</comment>
<proteinExistence type="predicted"/>
<organism evidence="1 2">
    <name type="scientific">Paracidovorax anthurii</name>
    <dbReference type="NCBI Taxonomy" id="78229"/>
    <lineage>
        <taxon>Bacteria</taxon>
        <taxon>Pseudomonadati</taxon>
        <taxon>Pseudomonadota</taxon>
        <taxon>Betaproteobacteria</taxon>
        <taxon>Burkholderiales</taxon>
        <taxon>Comamonadaceae</taxon>
        <taxon>Paracidovorax</taxon>
    </lineage>
</organism>
<dbReference type="Proteomes" id="UP000248856">
    <property type="component" value="Unassembled WGS sequence"/>
</dbReference>
<dbReference type="OrthoDB" id="9178610at2"/>
<keyword evidence="2" id="KW-1185">Reference proteome</keyword>
<gene>
    <name evidence="1" type="ORF">AX018_100219</name>
</gene>
<evidence type="ECO:0000313" key="1">
    <source>
        <dbReference type="EMBL" id="RAR86058.1"/>
    </source>
</evidence>
<dbReference type="PIRSF" id="PIRSF028589">
    <property type="entry name" value="UCP028589"/>
    <property type="match status" value="1"/>
</dbReference>
<reference evidence="1 2" key="1">
    <citation type="submission" date="2018-06" db="EMBL/GenBank/DDBJ databases">
        <title>Genomic Encyclopedia of Archaeal and Bacterial Type Strains, Phase II (KMG-II): from individual species to whole genera.</title>
        <authorList>
            <person name="Goeker M."/>
        </authorList>
    </citation>
    <scope>NUCLEOTIDE SEQUENCE [LARGE SCALE GENOMIC DNA]</scope>
    <source>
        <strain evidence="1 2">CFPB 3232</strain>
    </source>
</reference>
<dbReference type="RefSeq" id="WP_111875431.1">
    <property type="nucleotide sequence ID" value="NZ_CBCSGC010000002.1"/>
</dbReference>
<dbReference type="AlphaFoldDB" id="A0A328ZIK5"/>
<dbReference type="InterPro" id="IPR016893">
    <property type="entry name" value="UCP028589"/>
</dbReference>
<sequence length="255" mass="26758">MAVEVIQQIYKPSMTVGQVYAKSYGSAAAPAPIGNVLELGLEHTEDVQRQEDMTVLGGGTHGEVRRVTDVKVKMKIADLNVVNLARATLATVAGIEAGTVTDEAFTVSGLGTLLPLMHIDPTAVTIKKGTVANSATAVTMAGNYLVKPEGIVLLDGAPDIALADKLWVSYSYGAYAAIEALTTKAPELQLLFGGLNEADSGKPVVVDIWRASQGVTKALSLINKGFGALDVEGTVLQDPTKTGAGISKYYRTRLN</sequence>
<dbReference type="EMBL" id="QLTA01000002">
    <property type="protein sequence ID" value="RAR86058.1"/>
    <property type="molecule type" value="Genomic_DNA"/>
</dbReference>
<protein>
    <submittedName>
        <fullName evidence="1">Uncharacterized protein</fullName>
    </submittedName>
</protein>